<evidence type="ECO:0000313" key="2">
    <source>
        <dbReference type="Proteomes" id="UP000054097"/>
    </source>
</evidence>
<dbReference type="HOGENOM" id="CLU_036229_0_0_1"/>
<organism evidence="1 2">
    <name type="scientific">Serendipita vermifera MAFF 305830</name>
    <dbReference type="NCBI Taxonomy" id="933852"/>
    <lineage>
        <taxon>Eukaryota</taxon>
        <taxon>Fungi</taxon>
        <taxon>Dikarya</taxon>
        <taxon>Basidiomycota</taxon>
        <taxon>Agaricomycotina</taxon>
        <taxon>Agaricomycetes</taxon>
        <taxon>Sebacinales</taxon>
        <taxon>Serendipitaceae</taxon>
        <taxon>Serendipita</taxon>
    </lineage>
</organism>
<reference evidence="1 2" key="1">
    <citation type="submission" date="2014-04" db="EMBL/GenBank/DDBJ databases">
        <authorList>
            <consortium name="DOE Joint Genome Institute"/>
            <person name="Kuo A."/>
            <person name="Zuccaro A."/>
            <person name="Kohler A."/>
            <person name="Nagy L.G."/>
            <person name="Floudas D."/>
            <person name="Copeland A."/>
            <person name="Barry K.W."/>
            <person name="Cichocki N."/>
            <person name="Veneault-Fourrey C."/>
            <person name="LaButti K."/>
            <person name="Lindquist E.A."/>
            <person name="Lipzen A."/>
            <person name="Lundell T."/>
            <person name="Morin E."/>
            <person name="Murat C."/>
            <person name="Sun H."/>
            <person name="Tunlid A."/>
            <person name="Henrissat B."/>
            <person name="Grigoriev I.V."/>
            <person name="Hibbett D.S."/>
            <person name="Martin F."/>
            <person name="Nordberg H.P."/>
            <person name="Cantor M.N."/>
            <person name="Hua S.X."/>
        </authorList>
    </citation>
    <scope>NUCLEOTIDE SEQUENCE [LARGE SCALE GENOMIC DNA]</scope>
    <source>
        <strain evidence="1 2">MAFF 305830</strain>
    </source>
</reference>
<accession>A0A0C2XF85</accession>
<dbReference type="AlphaFoldDB" id="A0A0C2XF85"/>
<sequence>MIDYSNIAVELWIQILSWVIDAPYVLDTMLDTDRDYWVNSIRYHDVEVYADSERQRKTLRLVCRSWREFADSHKYRWITYDPKGSADKREQDLALEAIAQCKNPALASATDGLKIMSRPRRLLFHIVTEDDMEVFRLCIDSTLLAKVTTLFIECPDTYEDQVFEEIISKCSKIPKVGCLAIRAPKSHSAPLQAISTAFPGLITLTINNKSLVPFHPRENDRLILPDLEILELDLSAFRPGAFEKWSLPGLIHLSTPLNRRDAQSVHILLEPVRVLGANLIFLNIYRLQAPIVIPPDFWRWCPRLVEFLAFFSWVYFDVPAPADHPLRYLVHWPHYDATEDRWIPGWVPGSSQKSLPLVLRNLQALPRGVTQFIVWKSWPEYLDMLAPRYDSEERNKILVKMHEIAVERQIHVEDQEKITLGDHLAGVEK</sequence>
<protein>
    <recommendedName>
        <fullName evidence="3">F-box domain-containing protein</fullName>
    </recommendedName>
</protein>
<gene>
    <name evidence="1" type="ORF">M408DRAFT_329760</name>
</gene>
<dbReference type="Proteomes" id="UP000054097">
    <property type="component" value="Unassembled WGS sequence"/>
</dbReference>
<evidence type="ECO:0008006" key="3">
    <source>
        <dbReference type="Google" id="ProtNLM"/>
    </source>
</evidence>
<evidence type="ECO:0000313" key="1">
    <source>
        <dbReference type="EMBL" id="KIM27812.1"/>
    </source>
</evidence>
<dbReference type="EMBL" id="KN824296">
    <property type="protein sequence ID" value="KIM27812.1"/>
    <property type="molecule type" value="Genomic_DNA"/>
</dbReference>
<proteinExistence type="predicted"/>
<dbReference type="OrthoDB" id="3156722at2759"/>
<keyword evidence="2" id="KW-1185">Reference proteome</keyword>
<reference evidence="2" key="2">
    <citation type="submission" date="2015-01" db="EMBL/GenBank/DDBJ databases">
        <title>Evolutionary Origins and Diversification of the Mycorrhizal Mutualists.</title>
        <authorList>
            <consortium name="DOE Joint Genome Institute"/>
            <consortium name="Mycorrhizal Genomics Consortium"/>
            <person name="Kohler A."/>
            <person name="Kuo A."/>
            <person name="Nagy L.G."/>
            <person name="Floudas D."/>
            <person name="Copeland A."/>
            <person name="Barry K.W."/>
            <person name="Cichocki N."/>
            <person name="Veneault-Fourrey C."/>
            <person name="LaButti K."/>
            <person name="Lindquist E.A."/>
            <person name="Lipzen A."/>
            <person name="Lundell T."/>
            <person name="Morin E."/>
            <person name="Murat C."/>
            <person name="Riley R."/>
            <person name="Ohm R."/>
            <person name="Sun H."/>
            <person name="Tunlid A."/>
            <person name="Henrissat B."/>
            <person name="Grigoriev I.V."/>
            <person name="Hibbett D.S."/>
            <person name="Martin F."/>
        </authorList>
    </citation>
    <scope>NUCLEOTIDE SEQUENCE [LARGE SCALE GENOMIC DNA]</scope>
    <source>
        <strain evidence="2">MAFF 305830</strain>
    </source>
</reference>
<name>A0A0C2XF85_SERVB</name>